<accession>A0A6P8HRB6</accession>
<sequence length="105" mass="11552">MGEDLKKLPDSEFCNAAAFAWACQLTGPKPYINPKHDPPCYEDVEDDTKNSALEGSSTEELKKLPPSKFCNAAAFAWANQLEGPNSFQNSSRDPPCSEDVEDLLQ</sequence>
<keyword evidence="2" id="KW-1185">Reference proteome</keyword>
<dbReference type="Proteomes" id="UP000515163">
    <property type="component" value="Unplaced"/>
</dbReference>
<name>A0A6P8HRB6_ACTTE</name>
<evidence type="ECO:0000313" key="2">
    <source>
        <dbReference type="Proteomes" id="UP000515163"/>
    </source>
</evidence>
<protein>
    <submittedName>
        <fullName evidence="3">Uncharacterized protein LOC116292080</fullName>
    </submittedName>
</protein>
<dbReference type="GeneID" id="116292080"/>
<dbReference type="OrthoDB" id="10397222at2759"/>
<dbReference type="AlphaFoldDB" id="A0A6P8HRB6"/>
<feature type="region of interest" description="Disordered" evidence="1">
    <location>
        <begin position="34"/>
        <end position="59"/>
    </location>
</feature>
<organism evidence="2 3">
    <name type="scientific">Actinia tenebrosa</name>
    <name type="common">Australian red waratah sea anemone</name>
    <dbReference type="NCBI Taxonomy" id="6105"/>
    <lineage>
        <taxon>Eukaryota</taxon>
        <taxon>Metazoa</taxon>
        <taxon>Cnidaria</taxon>
        <taxon>Anthozoa</taxon>
        <taxon>Hexacorallia</taxon>
        <taxon>Actiniaria</taxon>
        <taxon>Actiniidae</taxon>
        <taxon>Actinia</taxon>
    </lineage>
</organism>
<gene>
    <name evidence="3" type="primary">LOC116292080</name>
</gene>
<evidence type="ECO:0000256" key="1">
    <source>
        <dbReference type="SAM" id="MobiDB-lite"/>
    </source>
</evidence>
<evidence type="ECO:0000313" key="3">
    <source>
        <dbReference type="RefSeq" id="XP_031555175.1"/>
    </source>
</evidence>
<feature type="region of interest" description="Disordered" evidence="1">
    <location>
        <begin position="83"/>
        <end position="105"/>
    </location>
</feature>
<dbReference type="RefSeq" id="XP_031555175.1">
    <property type="nucleotide sequence ID" value="XM_031699315.1"/>
</dbReference>
<dbReference type="KEGG" id="aten:116292080"/>
<proteinExistence type="predicted"/>
<feature type="compositionally biased region" description="Polar residues" evidence="1">
    <location>
        <begin position="83"/>
        <end position="92"/>
    </location>
</feature>
<feature type="compositionally biased region" description="Acidic residues" evidence="1">
    <location>
        <begin position="96"/>
        <end position="105"/>
    </location>
</feature>
<dbReference type="InParanoid" id="A0A6P8HRB6"/>
<reference evidence="3" key="1">
    <citation type="submission" date="2025-08" db="UniProtKB">
        <authorList>
            <consortium name="RefSeq"/>
        </authorList>
    </citation>
    <scope>IDENTIFICATION</scope>
    <source>
        <tissue evidence="3">Tentacle</tissue>
    </source>
</reference>